<dbReference type="SUPFAM" id="SSF48113">
    <property type="entry name" value="Heme-dependent peroxidases"/>
    <property type="match status" value="1"/>
</dbReference>
<evidence type="ECO:0000256" key="5">
    <source>
        <dbReference type="ARBA" id="ARBA00023004"/>
    </source>
</evidence>
<dbReference type="InterPro" id="IPR036396">
    <property type="entry name" value="Cyt_P450_sf"/>
</dbReference>
<dbReference type="GO" id="GO:0004601">
    <property type="term" value="F:peroxidase activity"/>
    <property type="evidence" value="ECO:0007669"/>
    <property type="project" value="UniProtKB-KW"/>
</dbReference>
<feature type="region of interest" description="Disordered" evidence="7">
    <location>
        <begin position="137"/>
        <end position="196"/>
    </location>
</feature>
<name>A0A165M3Z2_EXIGL</name>
<dbReference type="InterPro" id="IPR050783">
    <property type="entry name" value="Oxylipin_biosynth_metab"/>
</dbReference>
<proteinExistence type="predicted"/>
<evidence type="ECO:0000313" key="8">
    <source>
        <dbReference type="EMBL" id="KZV98733.1"/>
    </source>
</evidence>
<dbReference type="GO" id="GO:0006979">
    <property type="term" value="P:response to oxidative stress"/>
    <property type="evidence" value="ECO:0007669"/>
    <property type="project" value="InterPro"/>
</dbReference>
<dbReference type="PROSITE" id="PS50292">
    <property type="entry name" value="PEROXIDASE_3"/>
    <property type="match status" value="1"/>
</dbReference>
<evidence type="ECO:0000256" key="1">
    <source>
        <dbReference type="ARBA" id="ARBA00022617"/>
    </source>
</evidence>
<dbReference type="CDD" id="cd20612">
    <property type="entry name" value="CYP_LDS-like_C"/>
    <property type="match status" value="1"/>
</dbReference>
<dbReference type="Gene3D" id="1.10.630.10">
    <property type="entry name" value="Cytochrome P450"/>
    <property type="match status" value="1"/>
</dbReference>
<dbReference type="GO" id="GO:0004497">
    <property type="term" value="F:monooxygenase activity"/>
    <property type="evidence" value="ECO:0007669"/>
    <property type="project" value="InterPro"/>
</dbReference>
<dbReference type="GO" id="GO:0006631">
    <property type="term" value="P:fatty acid metabolic process"/>
    <property type="evidence" value="ECO:0007669"/>
    <property type="project" value="UniProtKB-ARBA"/>
</dbReference>
<evidence type="ECO:0000256" key="2">
    <source>
        <dbReference type="ARBA" id="ARBA00022723"/>
    </source>
</evidence>
<reference evidence="8 9" key="1">
    <citation type="journal article" date="2016" name="Mol. Biol. Evol.">
        <title>Comparative Genomics of Early-Diverging Mushroom-Forming Fungi Provides Insights into the Origins of Lignocellulose Decay Capabilities.</title>
        <authorList>
            <person name="Nagy L.G."/>
            <person name="Riley R."/>
            <person name="Tritt A."/>
            <person name="Adam C."/>
            <person name="Daum C."/>
            <person name="Floudas D."/>
            <person name="Sun H."/>
            <person name="Yadav J.S."/>
            <person name="Pangilinan J."/>
            <person name="Larsson K.H."/>
            <person name="Matsuura K."/>
            <person name="Barry K."/>
            <person name="Labutti K."/>
            <person name="Kuo R."/>
            <person name="Ohm R.A."/>
            <person name="Bhattacharya S.S."/>
            <person name="Shirouzu T."/>
            <person name="Yoshinaga Y."/>
            <person name="Martin F.M."/>
            <person name="Grigoriev I.V."/>
            <person name="Hibbett D.S."/>
        </authorList>
    </citation>
    <scope>NUCLEOTIDE SEQUENCE [LARGE SCALE GENOMIC DNA]</scope>
    <source>
        <strain evidence="8 9">HHB12029</strain>
    </source>
</reference>
<dbReference type="PRINTS" id="PR00457">
    <property type="entry name" value="ANPEROXIDASE"/>
</dbReference>
<dbReference type="AlphaFoldDB" id="A0A165M3Z2"/>
<accession>A0A165M3Z2</accession>
<dbReference type="EMBL" id="KV425915">
    <property type="protein sequence ID" value="KZV98733.1"/>
    <property type="molecule type" value="Genomic_DNA"/>
</dbReference>
<dbReference type="GO" id="GO:0005506">
    <property type="term" value="F:iron ion binding"/>
    <property type="evidence" value="ECO:0007669"/>
    <property type="project" value="InterPro"/>
</dbReference>
<dbReference type="CDD" id="cd09817">
    <property type="entry name" value="linoleate_diol_synthase_like"/>
    <property type="match status" value="1"/>
</dbReference>
<dbReference type="GO" id="GO:0016705">
    <property type="term" value="F:oxidoreductase activity, acting on paired donors, with incorporation or reduction of molecular oxygen"/>
    <property type="evidence" value="ECO:0007669"/>
    <property type="project" value="InterPro"/>
</dbReference>
<dbReference type="InterPro" id="IPR037120">
    <property type="entry name" value="Haem_peroxidase_sf_animal"/>
</dbReference>
<dbReference type="InterPro" id="IPR034812">
    <property type="entry name" value="Ppo-like_N"/>
</dbReference>
<keyword evidence="2 6" id="KW-0479">Metal-binding</keyword>
<dbReference type="GO" id="GO:0051213">
    <property type="term" value="F:dioxygenase activity"/>
    <property type="evidence" value="ECO:0007669"/>
    <property type="project" value="UniProtKB-KW"/>
</dbReference>
<keyword evidence="4" id="KW-0560">Oxidoreductase</keyword>
<evidence type="ECO:0000256" key="6">
    <source>
        <dbReference type="PIRSR" id="PIRSR619791-2"/>
    </source>
</evidence>
<dbReference type="PANTHER" id="PTHR11903:SF37">
    <property type="entry name" value="PSI-PRODUCING OXYGENASE A"/>
    <property type="match status" value="1"/>
</dbReference>
<dbReference type="OrthoDB" id="823504at2759"/>
<evidence type="ECO:0000256" key="4">
    <source>
        <dbReference type="ARBA" id="ARBA00023002"/>
    </source>
</evidence>
<dbReference type="InParanoid" id="A0A165M3Z2"/>
<sequence length="1179" mass="132355">MFDTVSKIAASAYDAASQLTELAMLAQRPVLDDGKTDLHATALKALDTIERQVTLGLPLVPSTTAVSAIFDALTHATNRGIDDRKMLLEEVLIVLAKLPKESLLGQVLENNIVALFYKDLPHPPSTFLGRPPLLPPYSSMSSSSRSSSTTVSPSSSLFLNGKSKLNGNGSGPMNGAYGTSPATEGQATEHATPYPPPDVFSGKPYAHRMPDGSNNNPLFPDLGRAGMPYARSVAPTTPVPVSALPDAGVVFDVLLRRNNFKEHPSQISSMFFAFANIIIHSLFRTSRQQNTINDTSSYLDLSPLYGHNEEQQNNVRIKDGRGLMKEDTFADERLLMMPEATGALLVLFCRNHNYIARHILLINERQKFRQPEELASNQRAMEEQDDEIFNKARLVNCGYFMQVILGDYLSSILGTVREGSDWCLDPLQTIRTSSHELVPRGEGNVISVEFNLLYRWHATLSKQDEEWLTNDVFGHIFPGKSPDALTPRDFGMAVRSWMSKFSKDPGEWEFGSLKRQRDGKFRDEDLARVMKEATTNVAGAFGAQGVPPVLRVVEIMAIEEARSWGVCSLNEFRKFMGLKPYESFEEWNPDPNIHLPAMRLYGDIEHLELYVGLQAEETKSPRPGAGLCPGFTISRAILADAICLVRGDRFLTTDFTPFNLTSWGYQDCARDLNNGSMGGQLSKLLMRTLPDHFDDQSIYAHFPMLTPPAMQQILTKLGTKDKYNWEMNPNPTAIKVVESAVATKKVLETWRDFPTAYGPFMKDITKGYGMYLAWNDTLKHRRDRLLIRDSLFSPGRLDKYAKFYFDKTRELIMEKSFVFVQGDVRAVDIVRDVVNLVPVHWVSKHVAGLPLKTRDNPHGAHTETEVYQMCAVMFECVTDPSLQSLPSDLTIVLRFMFLNTRPVAGWSLRERSQKFSHLFLGEIKAHLEHIARGNFSIAGLRDSLMHLIVHQDDHAHDFLRTLYSMNTTASLDELAYTVLGTVVASVPNYGQAAAHVINFYLEEKHRAQKEHICRLALRVDDESDRLLTGYVLEALRLDPQTSGLFRSCASDTEVDQGDGTKLKVKKGERVFVSLAKANRDPAKFGPDNEHIIDPERPHSDYLLFGHGAQKLLGDEFVEKTMPQVIRAVFSKKNIRRAPGRSGQLNRFTIDWHGTPRHLYINSKGMITPWPESLVVQYDV</sequence>
<evidence type="ECO:0000313" key="9">
    <source>
        <dbReference type="Proteomes" id="UP000077266"/>
    </source>
</evidence>
<evidence type="ECO:0000256" key="7">
    <source>
        <dbReference type="SAM" id="MobiDB-lite"/>
    </source>
</evidence>
<organism evidence="8 9">
    <name type="scientific">Exidia glandulosa HHB12029</name>
    <dbReference type="NCBI Taxonomy" id="1314781"/>
    <lineage>
        <taxon>Eukaryota</taxon>
        <taxon>Fungi</taxon>
        <taxon>Dikarya</taxon>
        <taxon>Basidiomycota</taxon>
        <taxon>Agaricomycotina</taxon>
        <taxon>Agaricomycetes</taxon>
        <taxon>Auriculariales</taxon>
        <taxon>Exidiaceae</taxon>
        <taxon>Exidia</taxon>
    </lineage>
</organism>
<dbReference type="GO" id="GO:0020037">
    <property type="term" value="F:heme binding"/>
    <property type="evidence" value="ECO:0007669"/>
    <property type="project" value="InterPro"/>
</dbReference>
<keyword evidence="8" id="KW-0575">Peroxidase</keyword>
<dbReference type="Pfam" id="PF03098">
    <property type="entry name" value="An_peroxidase"/>
    <property type="match status" value="1"/>
</dbReference>
<keyword evidence="5 6" id="KW-0408">Iron</keyword>
<keyword evidence="1 6" id="KW-0349">Heme</keyword>
<dbReference type="PANTHER" id="PTHR11903">
    <property type="entry name" value="PROSTAGLANDIN G/H SYNTHASE"/>
    <property type="match status" value="1"/>
</dbReference>
<evidence type="ECO:0000256" key="3">
    <source>
        <dbReference type="ARBA" id="ARBA00022964"/>
    </source>
</evidence>
<keyword evidence="3" id="KW-0223">Dioxygenase</keyword>
<dbReference type="STRING" id="1314781.A0A165M3Z2"/>
<keyword evidence="9" id="KW-1185">Reference proteome</keyword>
<dbReference type="Proteomes" id="UP000077266">
    <property type="component" value="Unassembled WGS sequence"/>
</dbReference>
<gene>
    <name evidence="8" type="ORF">EXIGLDRAFT_831955</name>
</gene>
<dbReference type="InterPro" id="IPR019791">
    <property type="entry name" value="Haem_peroxidase_animal"/>
</dbReference>
<dbReference type="SUPFAM" id="SSF48264">
    <property type="entry name" value="Cytochrome P450"/>
    <property type="match status" value="1"/>
</dbReference>
<feature type="compositionally biased region" description="Low complexity" evidence="7">
    <location>
        <begin position="137"/>
        <end position="167"/>
    </location>
</feature>
<protein>
    <submittedName>
        <fullName evidence="8">Heme peroxidase</fullName>
    </submittedName>
</protein>
<dbReference type="Gene3D" id="1.10.640.10">
    <property type="entry name" value="Haem peroxidase domain superfamily, animal type"/>
    <property type="match status" value="1"/>
</dbReference>
<feature type="binding site" description="axial binding residue" evidence="6">
    <location>
        <position position="457"/>
    </location>
    <ligand>
        <name>heme b</name>
        <dbReference type="ChEBI" id="CHEBI:60344"/>
    </ligand>
    <ligandPart>
        <name>Fe</name>
        <dbReference type="ChEBI" id="CHEBI:18248"/>
    </ligandPart>
</feature>
<dbReference type="InterPro" id="IPR010255">
    <property type="entry name" value="Haem_peroxidase_sf"/>
</dbReference>